<sequence length="187" mass="19301">MAAVGAAITTFTAVSAASAATFGFSFSNENGIVNGTVEGTIELIESPVRDDRFLATSVIVTSSPDLGYNLPLNIFTDINQPDANIFAVVGGEINALAFFSTNGTEGLFLQLLPVITETGSEFIGFAGLTSVGTPNLNLFFGVVDLDGSTLTFTSLSTTIPETVPEPGTILGLLTVGSLGALTRKREA</sequence>
<comment type="caution">
    <text evidence="3">The sequence shown here is derived from an EMBL/GenBank/DDBJ whole genome shotgun (WGS) entry which is preliminary data.</text>
</comment>
<proteinExistence type="predicted"/>
<dbReference type="EMBL" id="RCBY01000146">
    <property type="protein sequence ID" value="RQH33453.1"/>
    <property type="molecule type" value="Genomic_DNA"/>
</dbReference>
<feature type="domain" description="Ice-binding protein C-terminal" evidence="2">
    <location>
        <begin position="162"/>
        <end position="185"/>
    </location>
</feature>
<evidence type="ECO:0000256" key="1">
    <source>
        <dbReference type="SAM" id="SignalP"/>
    </source>
</evidence>
<dbReference type="Proteomes" id="UP000269154">
    <property type="component" value="Unassembled WGS sequence"/>
</dbReference>
<accession>A0A3N6QDE7</accession>
<keyword evidence="1" id="KW-0732">Signal</keyword>
<name>A0A3N6QDE7_9CYAN</name>
<reference evidence="3 4" key="1">
    <citation type="journal article" date="2018" name="ACS Chem. Biol.">
        <title>Ketoreductase domain dysfunction expands chemodiversity: malyngamide biosynthesis in the cyanobacterium Okeania hirsuta.</title>
        <authorList>
            <person name="Moss N.A."/>
            <person name="Leao T."/>
            <person name="Rankin M."/>
            <person name="McCullough T.M."/>
            <person name="Qu P."/>
            <person name="Korobeynikov A."/>
            <person name="Smith J.L."/>
            <person name="Gerwick L."/>
            <person name="Gerwick W.H."/>
        </authorList>
    </citation>
    <scope>NUCLEOTIDE SEQUENCE [LARGE SCALE GENOMIC DNA]</scope>
    <source>
        <strain evidence="3 4">PAB10Feb10-1</strain>
    </source>
</reference>
<organism evidence="3 4">
    <name type="scientific">Okeania hirsuta</name>
    <dbReference type="NCBI Taxonomy" id="1458930"/>
    <lineage>
        <taxon>Bacteria</taxon>
        <taxon>Bacillati</taxon>
        <taxon>Cyanobacteriota</taxon>
        <taxon>Cyanophyceae</taxon>
        <taxon>Oscillatoriophycideae</taxon>
        <taxon>Oscillatoriales</taxon>
        <taxon>Microcoleaceae</taxon>
        <taxon>Okeania</taxon>
    </lineage>
</organism>
<dbReference type="AlphaFoldDB" id="A0A3N6QDE7"/>
<evidence type="ECO:0000313" key="4">
    <source>
        <dbReference type="Proteomes" id="UP000269154"/>
    </source>
</evidence>
<gene>
    <name evidence="3" type="ORF">D5R40_21730</name>
</gene>
<evidence type="ECO:0000259" key="2">
    <source>
        <dbReference type="Pfam" id="PF07589"/>
    </source>
</evidence>
<dbReference type="NCBIfam" id="TIGR02595">
    <property type="entry name" value="PEP_CTERM"/>
    <property type="match status" value="1"/>
</dbReference>
<feature type="chain" id="PRO_5018099279" evidence="1">
    <location>
        <begin position="20"/>
        <end position="187"/>
    </location>
</feature>
<feature type="signal peptide" evidence="1">
    <location>
        <begin position="1"/>
        <end position="19"/>
    </location>
</feature>
<keyword evidence="4" id="KW-1185">Reference proteome</keyword>
<dbReference type="Pfam" id="PF07589">
    <property type="entry name" value="PEP-CTERM"/>
    <property type="match status" value="1"/>
</dbReference>
<dbReference type="InterPro" id="IPR013424">
    <property type="entry name" value="Ice-binding_C"/>
</dbReference>
<protein>
    <submittedName>
        <fullName evidence="3">PEP-CTERM sorting domain-containing protein</fullName>
    </submittedName>
</protein>
<evidence type="ECO:0000313" key="3">
    <source>
        <dbReference type="EMBL" id="RQH33453.1"/>
    </source>
</evidence>